<evidence type="ECO:0000313" key="1">
    <source>
        <dbReference type="EMBL" id="KAI0049129.1"/>
    </source>
</evidence>
<reference evidence="1" key="1">
    <citation type="submission" date="2021-02" db="EMBL/GenBank/DDBJ databases">
        <authorList>
            <consortium name="DOE Joint Genome Institute"/>
            <person name="Ahrendt S."/>
            <person name="Looney B.P."/>
            <person name="Miyauchi S."/>
            <person name="Morin E."/>
            <person name="Drula E."/>
            <person name="Courty P.E."/>
            <person name="Chicoki N."/>
            <person name="Fauchery L."/>
            <person name="Kohler A."/>
            <person name="Kuo A."/>
            <person name="Labutti K."/>
            <person name="Pangilinan J."/>
            <person name="Lipzen A."/>
            <person name="Riley R."/>
            <person name="Andreopoulos W."/>
            <person name="He G."/>
            <person name="Johnson J."/>
            <person name="Barry K.W."/>
            <person name="Grigoriev I.V."/>
            <person name="Nagy L."/>
            <person name="Hibbett D."/>
            <person name="Henrissat B."/>
            <person name="Matheny P.B."/>
            <person name="Labbe J."/>
            <person name="Martin F."/>
        </authorList>
    </citation>
    <scope>NUCLEOTIDE SEQUENCE</scope>
    <source>
        <strain evidence="1">FP105234-sp</strain>
    </source>
</reference>
<organism evidence="1 2">
    <name type="scientific">Auriscalpium vulgare</name>
    <dbReference type="NCBI Taxonomy" id="40419"/>
    <lineage>
        <taxon>Eukaryota</taxon>
        <taxon>Fungi</taxon>
        <taxon>Dikarya</taxon>
        <taxon>Basidiomycota</taxon>
        <taxon>Agaricomycotina</taxon>
        <taxon>Agaricomycetes</taxon>
        <taxon>Russulales</taxon>
        <taxon>Auriscalpiaceae</taxon>
        <taxon>Auriscalpium</taxon>
    </lineage>
</organism>
<gene>
    <name evidence="1" type="ORF">FA95DRAFT_949515</name>
</gene>
<dbReference type="EMBL" id="MU275877">
    <property type="protein sequence ID" value="KAI0049129.1"/>
    <property type="molecule type" value="Genomic_DNA"/>
</dbReference>
<reference evidence="1" key="2">
    <citation type="journal article" date="2022" name="New Phytol.">
        <title>Evolutionary transition to the ectomycorrhizal habit in the genomes of a hyperdiverse lineage of mushroom-forming fungi.</title>
        <authorList>
            <person name="Looney B."/>
            <person name="Miyauchi S."/>
            <person name="Morin E."/>
            <person name="Drula E."/>
            <person name="Courty P.E."/>
            <person name="Kohler A."/>
            <person name="Kuo A."/>
            <person name="LaButti K."/>
            <person name="Pangilinan J."/>
            <person name="Lipzen A."/>
            <person name="Riley R."/>
            <person name="Andreopoulos W."/>
            <person name="He G."/>
            <person name="Johnson J."/>
            <person name="Nolan M."/>
            <person name="Tritt A."/>
            <person name="Barry K.W."/>
            <person name="Grigoriev I.V."/>
            <person name="Nagy L.G."/>
            <person name="Hibbett D."/>
            <person name="Henrissat B."/>
            <person name="Matheny P.B."/>
            <person name="Labbe J."/>
            <person name="Martin F.M."/>
        </authorList>
    </citation>
    <scope>NUCLEOTIDE SEQUENCE</scope>
    <source>
        <strain evidence="1">FP105234-sp</strain>
    </source>
</reference>
<comment type="caution">
    <text evidence="1">The sequence shown here is derived from an EMBL/GenBank/DDBJ whole genome shotgun (WGS) entry which is preliminary data.</text>
</comment>
<accession>A0ACB8RY32</accession>
<proteinExistence type="predicted"/>
<keyword evidence="2" id="KW-1185">Reference proteome</keyword>
<sequence>MRSLPVELLHQIVHSDLSKRDLRQLRAVNRAFQQLVVRDVFRKLYVTPTIKSGQGLHNILNTPALAVHVQEIEFEENVEESESARKKRKGAKKSNELLRATLADAYSLLHQVPHLHTLIFAFCRQYREEHAWEDSHVPSHELRLQWAILGAVPSTLPALRSLELHCPMPFTNGFGVDKVQHVPAIGGTLHHLHICMLAEGRYEDAHVCPEQEDFWAQVDLNLLRPATELRSLYVDAFLWLGIAPNPNFHLLTYPHLESLTLRRVLFDGRLEVIGTEDCIGTEDFIARHGKTLRILQLFHCAIVHEDTPLPDMFWSKTWRRFGRELAVLSHLYVTFEQDDDTDGESPVPTEALFKYGLFSRPSFVPDVGGVPGEEEDEAALAALLAVVASRREASPSDAAQ</sequence>
<name>A0ACB8RY32_9AGAM</name>
<evidence type="ECO:0000313" key="2">
    <source>
        <dbReference type="Proteomes" id="UP000814033"/>
    </source>
</evidence>
<dbReference type="Proteomes" id="UP000814033">
    <property type="component" value="Unassembled WGS sequence"/>
</dbReference>
<protein>
    <submittedName>
        <fullName evidence="1">Uncharacterized protein</fullName>
    </submittedName>
</protein>